<evidence type="ECO:0008006" key="4">
    <source>
        <dbReference type="Google" id="ProtNLM"/>
    </source>
</evidence>
<accession>A0A284VU40</accession>
<dbReference type="RefSeq" id="WP_096207323.1">
    <property type="nucleotide sequence ID" value="NZ_FZMP01000240.1"/>
</dbReference>
<feature type="transmembrane region" description="Helical" evidence="1">
    <location>
        <begin position="382"/>
        <end position="399"/>
    </location>
</feature>
<keyword evidence="1" id="KW-0472">Membrane</keyword>
<keyword evidence="3" id="KW-1185">Reference proteome</keyword>
<evidence type="ECO:0000313" key="3">
    <source>
        <dbReference type="Proteomes" id="UP000218615"/>
    </source>
</evidence>
<evidence type="ECO:0000313" key="2">
    <source>
        <dbReference type="EMBL" id="SNQ62811.1"/>
    </source>
</evidence>
<dbReference type="EMBL" id="FZMP01000240">
    <property type="protein sequence ID" value="SNQ62811.1"/>
    <property type="molecule type" value="Genomic_DNA"/>
</dbReference>
<sequence length="413" mass="44299">MKRLSVIYVVFAVVSALLLAQAASAASNYLVIENSQVYPGDTTYVYVPIKNIGYFASFMEDVSVRLVPKDNASAKAVTILDDAYSLGTINNWGDQRTAKFRIHVNPDAVEGDYYFDVYITYKGQSTSSSASQTPATTKLEDQILTIKGKPLIVLLNSTLGIVEPMSINRETLQFKNTGTGTVQNVIAEISIGSSDMKSSFSILGGGTQFSLGNLKPGDDAYITFDLAVDIATRPGVYNLPLKITGLNNYSSTNYMGLVVAGTTDFELSYQETMGSFSLNVANIGVNPASAVTVSLPRQKNFTSSGSSSSVLGNLNPGDYTSAIFQVVKTPGTGKDLDVEIQYTDTSGKRHAIAKNLAVEISPAGAQAGIGYRGSSRASSTNYAIWLLAVIIVIAAIYWQRRNITAYYQKLKGG</sequence>
<dbReference type="PANTHER" id="PTHR35902">
    <property type="entry name" value="S-LAYER DOMAIN-LIKE PROTEIN-RELATED"/>
    <property type="match status" value="1"/>
</dbReference>
<protein>
    <recommendedName>
        <fullName evidence="4">NPCBM-associated, NEW3 domain of alpha-galactosidase</fullName>
    </recommendedName>
</protein>
<keyword evidence="1" id="KW-0812">Transmembrane</keyword>
<dbReference type="Proteomes" id="UP000218615">
    <property type="component" value="Unassembled WGS sequence"/>
</dbReference>
<keyword evidence="1" id="KW-1133">Transmembrane helix</keyword>
<dbReference type="PANTHER" id="PTHR35902:SF3">
    <property type="entry name" value="NPCBM-ASSOCIATED, NEW3 DOMAIN OF ALPHA-GALACTOSIDASE"/>
    <property type="match status" value="1"/>
</dbReference>
<reference evidence="3" key="1">
    <citation type="submission" date="2017-06" db="EMBL/GenBank/DDBJ databases">
        <authorList>
            <person name="Cremers G."/>
        </authorList>
    </citation>
    <scope>NUCLEOTIDE SEQUENCE [LARGE SCALE GENOMIC DNA]</scope>
</reference>
<dbReference type="OrthoDB" id="56770at2157"/>
<gene>
    <name evidence="2" type="ORF">MNV_90025</name>
</gene>
<name>A0A284VU40_9EURY</name>
<dbReference type="AlphaFoldDB" id="A0A284VU40"/>
<proteinExistence type="predicted"/>
<evidence type="ECO:0000256" key="1">
    <source>
        <dbReference type="SAM" id="Phobius"/>
    </source>
</evidence>
<organism evidence="2 3">
    <name type="scientific">Candidatus Methanoperedens nitratireducens</name>
    <dbReference type="NCBI Taxonomy" id="1392998"/>
    <lineage>
        <taxon>Archaea</taxon>
        <taxon>Methanobacteriati</taxon>
        <taxon>Methanobacteriota</taxon>
        <taxon>Stenosarchaea group</taxon>
        <taxon>Methanomicrobia</taxon>
        <taxon>Methanosarcinales</taxon>
        <taxon>ANME-2 cluster</taxon>
        <taxon>Candidatus Methanoperedentaceae</taxon>
        <taxon>Candidatus Methanoperedens</taxon>
    </lineage>
</organism>